<feature type="region of interest" description="Disordered" evidence="1">
    <location>
        <begin position="1"/>
        <end position="83"/>
    </location>
</feature>
<dbReference type="PANTHER" id="PTHR39431">
    <property type="entry name" value="FRPA/C-RELATED PROTEIN"/>
    <property type="match status" value="1"/>
</dbReference>
<feature type="compositionally biased region" description="Pro residues" evidence="1">
    <location>
        <begin position="133"/>
        <end position="143"/>
    </location>
</feature>
<evidence type="ECO:0008006" key="4">
    <source>
        <dbReference type="Google" id="ProtNLM"/>
    </source>
</evidence>
<organism evidence="2 3">
    <name type="scientific">Inhella proteolytica</name>
    <dbReference type="NCBI Taxonomy" id="2795029"/>
    <lineage>
        <taxon>Bacteria</taxon>
        <taxon>Pseudomonadati</taxon>
        <taxon>Pseudomonadota</taxon>
        <taxon>Betaproteobacteria</taxon>
        <taxon>Burkholderiales</taxon>
        <taxon>Sphaerotilaceae</taxon>
        <taxon>Inhella</taxon>
    </lineage>
</organism>
<reference evidence="2" key="1">
    <citation type="submission" date="2020-12" db="EMBL/GenBank/DDBJ databases">
        <title>The genome sequence of Inhella sp. 1Y17.</title>
        <authorList>
            <person name="Liu Y."/>
        </authorList>
    </citation>
    <scope>NUCLEOTIDE SEQUENCE</scope>
    <source>
        <strain evidence="2">1Y17</strain>
    </source>
</reference>
<dbReference type="Proteomes" id="UP000613266">
    <property type="component" value="Unassembled WGS sequence"/>
</dbReference>
<protein>
    <recommendedName>
        <fullName evidence="4">VCBS repeat-containing protein</fullName>
    </recommendedName>
</protein>
<name>A0A931J1U7_9BURK</name>
<evidence type="ECO:0000256" key="1">
    <source>
        <dbReference type="SAM" id="MobiDB-lite"/>
    </source>
</evidence>
<dbReference type="EMBL" id="JAEDAK010000005">
    <property type="protein sequence ID" value="MBH9577178.1"/>
    <property type="molecule type" value="Genomic_DNA"/>
</dbReference>
<evidence type="ECO:0000313" key="2">
    <source>
        <dbReference type="EMBL" id="MBH9577178.1"/>
    </source>
</evidence>
<dbReference type="AlphaFoldDB" id="A0A931J1U7"/>
<dbReference type="PANTHER" id="PTHR39431:SF1">
    <property type="entry name" value="FRPA_C-RELATED PROTEIN"/>
    <property type="match status" value="1"/>
</dbReference>
<comment type="caution">
    <text evidence="2">The sequence shown here is derived from an EMBL/GenBank/DDBJ whole genome shotgun (WGS) entry which is preliminary data.</text>
</comment>
<accession>A0A931J1U7</accession>
<evidence type="ECO:0000313" key="3">
    <source>
        <dbReference type="Proteomes" id="UP000613266"/>
    </source>
</evidence>
<feature type="compositionally biased region" description="Low complexity" evidence="1">
    <location>
        <begin position="46"/>
        <end position="61"/>
    </location>
</feature>
<sequence length="355" mass="38323">MKISSSELELAAGHASWQRLERRETDRAWIGTRRPDFDGRPSLPTRAQFSPAAQAVAQAAPPSRPATEAVSDPAQASAEAVRHDPRMQLLRAMLWLVFGEQPPDPIDRLESPEDAPDAADLRPAETPAAASPAPAPTPAPTPPSGTQRTVEETQLSFESTRFEVQGSVRTADGRELQFELKLEMSQLHFEHRRETSAVQDPLVLNFDGPAADLLGPRWDFDLDADGVRENLPGLGPGRGWLVFDRNQDGVANDGSELFGPRSGDGFAELAALDADANGWIDENDPAWKQLNVWRPGGGLQSLGAAGVGALSLARLATPFTLRGAEGSPEGQLRSSGFYLHEDGRPGLLQQVDLRV</sequence>
<feature type="compositionally biased region" description="Basic and acidic residues" evidence="1">
    <location>
        <begin position="19"/>
        <end position="39"/>
    </location>
</feature>
<dbReference type="RefSeq" id="WP_198110947.1">
    <property type="nucleotide sequence ID" value="NZ_JAEDAK010000005.1"/>
</dbReference>
<feature type="region of interest" description="Disordered" evidence="1">
    <location>
        <begin position="101"/>
        <end position="151"/>
    </location>
</feature>
<proteinExistence type="predicted"/>
<gene>
    <name evidence="2" type="ORF">I7X39_09695</name>
</gene>
<keyword evidence="3" id="KW-1185">Reference proteome</keyword>